<dbReference type="Proteomes" id="UP000002316">
    <property type="component" value="Chromosome 10"/>
</dbReference>
<dbReference type="VEuPathDB" id="TriTrypDB:Tbg972.10.5220"/>
<name>D0A2E3_TRYB9</name>
<dbReference type="AlphaFoldDB" id="D0A2E3"/>
<sequence length="864" mass="100072">MSSKQERIADAMRERVTQLERELRECQQQLQEALQRGDDIQCAKEALQCEAHDIVDQWSRKTAELQTKLNECLCELSEARRLIALSEDRNTGLQNQLQQLEAHHLSQFQELEKYETQNKELSEKLAATERSLCFASQQVGAMEGRVNEMVAEIEQKSEQITSLSRKEDMLAEALLELKKSRKQAETMYNEGRERVSLLDDELSRAKRLLERTRDALLLTEQEVFCRCKIIADEANTMVGALFNQLLSAIHSNESYGETLKEAQHNSASLAEENGLLLLKLQEAEQDLSKLRVEQGQETATCREQIRLLELDVRELQDARINWSRELEAVQNELGRSETNRHTLEESKMSLNAELKIVKDCYSTLLVEHDELKVSVQMMRRESEAEISRLVTEKASAMNSYEMKLQEVCMRNTTLNQILRFKEHEMLCHRESNGRQSILVENYHELVGLTQLYISKCEFIHSRMYNQVLDSREKIASLTQTISEKQLENSKLVSIARDLEEKVTSAQNDAKIFRSKVVELSTALNSNREEADNLVSENKWLSDQVFGMREELRDIDVLFNCTLNDMREQGENQQRERERLSEEVNRYEKLLQKSQQKISRCEERCSVFAAEKAAMLKTLTLAEEELLTAKSECSRAREREQFSLKEKGILEKKLSQMRRDYVSSTNQVKALMEELRTHDVKQQLMNSSSRTEVEATKTKLNTYIELYENANVQVAQLTKSLQESRDAYDNLHESHQKAKVALEDAKQRCCHDAQEIQKALEERQRIASERDTLVEKYNKVHDVLKLIKKENSGTMAEEVRKLSDLCSQQEVELQELRHQNVILKRGIVKVADETHNPVERGKFVERLNLAEGPLRRPKKRPATDS</sequence>
<evidence type="ECO:0000256" key="1">
    <source>
        <dbReference type="SAM" id="Coils"/>
    </source>
</evidence>
<reference evidence="3" key="1">
    <citation type="journal article" date="2010" name="PLoS Negl. Trop. Dis.">
        <title>The genome sequence of Trypanosoma brucei gambiense, causative agent of chronic human african trypanosomiasis.</title>
        <authorList>
            <person name="Jackson A.P."/>
            <person name="Sanders M."/>
            <person name="Berry A."/>
            <person name="McQuillan J."/>
            <person name="Aslett M.A."/>
            <person name="Quail M.A."/>
            <person name="Chukualim B."/>
            <person name="Capewell P."/>
            <person name="MacLeod A."/>
            <person name="Melville S.E."/>
            <person name="Gibson W."/>
            <person name="Barry J.D."/>
            <person name="Berriman M."/>
            <person name="Hertz-Fowler C."/>
        </authorList>
    </citation>
    <scope>NUCLEOTIDE SEQUENCE [LARGE SCALE GENOMIC DNA]</scope>
    <source>
        <strain evidence="3">MHOM/CI/86/DAL972</strain>
    </source>
</reference>
<evidence type="ECO:0000313" key="3">
    <source>
        <dbReference type="Proteomes" id="UP000002316"/>
    </source>
</evidence>
<feature type="coiled-coil region" evidence="1">
    <location>
        <begin position="76"/>
        <end position="222"/>
    </location>
</feature>
<dbReference type="KEGG" id="tbg:TbgDal_X5220"/>
<dbReference type="OrthoDB" id="271812at2759"/>
<feature type="coiled-coil region" evidence="1">
    <location>
        <begin position="273"/>
        <end position="346"/>
    </location>
</feature>
<dbReference type="GeneID" id="23865608"/>
<keyword evidence="1" id="KW-0175">Coiled coil</keyword>
<gene>
    <name evidence="2" type="ORF">TbgDal_X5220</name>
</gene>
<feature type="coiled-coil region" evidence="1">
    <location>
        <begin position="2"/>
        <end position="36"/>
    </location>
</feature>
<dbReference type="RefSeq" id="XP_011777701.1">
    <property type="nucleotide sequence ID" value="XM_011779399.1"/>
</dbReference>
<dbReference type="SUPFAM" id="SSF57997">
    <property type="entry name" value="Tropomyosin"/>
    <property type="match status" value="1"/>
</dbReference>
<feature type="coiled-coil region" evidence="1">
    <location>
        <begin position="706"/>
        <end position="818"/>
    </location>
</feature>
<organism evidence="2 3">
    <name type="scientific">Trypanosoma brucei gambiense (strain MHOM/CI/86/DAL972)</name>
    <dbReference type="NCBI Taxonomy" id="679716"/>
    <lineage>
        <taxon>Eukaryota</taxon>
        <taxon>Discoba</taxon>
        <taxon>Euglenozoa</taxon>
        <taxon>Kinetoplastea</taxon>
        <taxon>Metakinetoplastina</taxon>
        <taxon>Trypanosomatida</taxon>
        <taxon>Trypanosomatidae</taxon>
        <taxon>Trypanosoma</taxon>
    </lineage>
</organism>
<protein>
    <submittedName>
        <fullName evidence="2">Uncharacterized protein</fullName>
    </submittedName>
</protein>
<accession>D0A2E3</accession>
<dbReference type="EMBL" id="FN554973">
    <property type="protein sequence ID" value="CBH15437.1"/>
    <property type="molecule type" value="Genomic_DNA"/>
</dbReference>
<feature type="coiled-coil region" evidence="1">
    <location>
        <begin position="562"/>
        <end position="673"/>
    </location>
</feature>
<dbReference type="Gene3D" id="1.20.5.170">
    <property type="match status" value="1"/>
</dbReference>
<proteinExistence type="predicted"/>
<evidence type="ECO:0000313" key="2">
    <source>
        <dbReference type="EMBL" id="CBH15437.1"/>
    </source>
</evidence>